<protein>
    <submittedName>
        <fullName evidence="1">Uncharacterized protein</fullName>
    </submittedName>
</protein>
<keyword evidence="2" id="KW-1185">Reference proteome</keyword>
<evidence type="ECO:0000313" key="2">
    <source>
        <dbReference type="Proteomes" id="UP000431264"/>
    </source>
</evidence>
<reference evidence="2" key="1">
    <citation type="submission" date="2019-05" db="EMBL/GenBank/DDBJ databases">
        <title>Flavobacterium profundi sp. nov., isolated from a deep-sea seamount.</title>
        <authorList>
            <person name="Zhang D.-C."/>
        </authorList>
    </citation>
    <scope>NUCLEOTIDE SEQUENCE [LARGE SCALE GENOMIC DNA]</scope>
    <source>
        <strain evidence="2">TP390</strain>
    </source>
</reference>
<dbReference type="EMBL" id="WQLW01000002">
    <property type="protein sequence ID" value="MVO08535.1"/>
    <property type="molecule type" value="Genomic_DNA"/>
</dbReference>
<comment type="caution">
    <text evidence="1">The sequence shown here is derived from an EMBL/GenBank/DDBJ whole genome shotgun (WGS) entry which is preliminary data.</text>
</comment>
<dbReference type="OrthoDB" id="9834980at2"/>
<accession>A0A6I4IFU5</accession>
<dbReference type="Proteomes" id="UP000431264">
    <property type="component" value="Unassembled WGS sequence"/>
</dbReference>
<dbReference type="RefSeq" id="WP_140996920.1">
    <property type="nucleotide sequence ID" value="NZ_VDCZ01000002.1"/>
</dbReference>
<sequence length="322" mass="37871">MDFNNIQQRISLLYKAIELYYDFKQPMIPVTEEGENNGKRYLTVKLGAGITTEDEKLDFFNRIILIIHNIANIKDNLKKFLSERNLNQKVVEMIIDDSIHLSIIADLSNSEKHGYPLTKTRRSKLDPKITNIRKSWDINFPLSKVYHNIMDSNVQFKADIVDFNDNFICDFDELIEKAIENWEDFFIKNLNEVSGEILLIRENKIQKNKQILKVQQTINEVNKIIQSSEWIDVSWQELVVGMIVRNIQRENNLTNSTGIIVEQFIDGNALPIIKLKDDSPFRIINFHVEKYNWQVIKIVKPNDLMVLSYYYYNCDVLFQSIN</sequence>
<dbReference type="AlphaFoldDB" id="A0A6I4IFU5"/>
<evidence type="ECO:0000313" key="1">
    <source>
        <dbReference type="EMBL" id="MVO08535.1"/>
    </source>
</evidence>
<proteinExistence type="predicted"/>
<gene>
    <name evidence="1" type="ORF">GOQ30_05070</name>
</gene>
<organism evidence="1 2">
    <name type="scientific">Flavobacterium profundi</name>
    <dbReference type="NCBI Taxonomy" id="1774945"/>
    <lineage>
        <taxon>Bacteria</taxon>
        <taxon>Pseudomonadati</taxon>
        <taxon>Bacteroidota</taxon>
        <taxon>Flavobacteriia</taxon>
        <taxon>Flavobacteriales</taxon>
        <taxon>Flavobacteriaceae</taxon>
        <taxon>Flavobacterium</taxon>
    </lineage>
</organism>
<name>A0A6I4IFU5_9FLAO</name>